<dbReference type="Proteomes" id="UP000054337">
    <property type="component" value="Unassembled WGS sequence"/>
</dbReference>
<keyword evidence="3" id="KW-1185">Reference proteome</keyword>
<dbReference type="HOGENOM" id="CLU_1695173_0_0_1"/>
<feature type="compositionally biased region" description="Low complexity" evidence="1">
    <location>
        <begin position="111"/>
        <end position="122"/>
    </location>
</feature>
<reference evidence="2 3" key="1">
    <citation type="journal article" date="2013" name="PLoS Genet.">
        <title>Comparative genome structure, secondary metabolite, and effector coding capacity across Cochliobolus pathogens.</title>
        <authorList>
            <person name="Condon B.J."/>
            <person name="Leng Y."/>
            <person name="Wu D."/>
            <person name="Bushley K.E."/>
            <person name="Ohm R.A."/>
            <person name="Otillar R."/>
            <person name="Martin J."/>
            <person name="Schackwitz W."/>
            <person name="Grimwood J."/>
            <person name="MohdZainudin N."/>
            <person name="Xue C."/>
            <person name="Wang R."/>
            <person name="Manning V.A."/>
            <person name="Dhillon B."/>
            <person name="Tu Z.J."/>
            <person name="Steffenson B.J."/>
            <person name="Salamov A."/>
            <person name="Sun H."/>
            <person name="Lowry S."/>
            <person name="LaButti K."/>
            <person name="Han J."/>
            <person name="Copeland A."/>
            <person name="Lindquist E."/>
            <person name="Barry K."/>
            <person name="Schmutz J."/>
            <person name="Baker S.E."/>
            <person name="Ciuffetti L.M."/>
            <person name="Grigoriev I.V."/>
            <person name="Zhong S."/>
            <person name="Turgeon B.G."/>
        </authorList>
    </citation>
    <scope>NUCLEOTIDE SEQUENCE [LARGE SCALE GENOMIC DNA]</scope>
    <source>
        <strain evidence="2 3">FI3</strain>
    </source>
</reference>
<name>W7EHL1_BIPV3</name>
<evidence type="ECO:0000256" key="1">
    <source>
        <dbReference type="SAM" id="MobiDB-lite"/>
    </source>
</evidence>
<dbReference type="OrthoDB" id="5204833at2759"/>
<dbReference type="AlphaFoldDB" id="W7EHL1"/>
<feature type="compositionally biased region" description="Polar residues" evidence="1">
    <location>
        <begin position="76"/>
        <end position="97"/>
    </location>
</feature>
<evidence type="ECO:0000313" key="2">
    <source>
        <dbReference type="EMBL" id="EUN25250.1"/>
    </source>
</evidence>
<feature type="region of interest" description="Disordered" evidence="1">
    <location>
        <begin position="1"/>
        <end position="128"/>
    </location>
</feature>
<organism evidence="2 3">
    <name type="scientific">Bipolaris victoriae (strain FI3)</name>
    <name type="common">Victoria blight of oats agent</name>
    <name type="synonym">Cochliobolus victoriae</name>
    <dbReference type="NCBI Taxonomy" id="930091"/>
    <lineage>
        <taxon>Eukaryota</taxon>
        <taxon>Fungi</taxon>
        <taxon>Dikarya</taxon>
        <taxon>Ascomycota</taxon>
        <taxon>Pezizomycotina</taxon>
        <taxon>Dothideomycetes</taxon>
        <taxon>Pleosporomycetidae</taxon>
        <taxon>Pleosporales</taxon>
        <taxon>Pleosporineae</taxon>
        <taxon>Pleosporaceae</taxon>
        <taxon>Bipolaris</taxon>
    </lineage>
</organism>
<feature type="compositionally biased region" description="Basic and acidic residues" evidence="1">
    <location>
        <begin position="1"/>
        <end position="17"/>
    </location>
</feature>
<dbReference type="EMBL" id="KI968754">
    <property type="protein sequence ID" value="EUN25250.1"/>
    <property type="molecule type" value="Genomic_DNA"/>
</dbReference>
<accession>W7EHL1</accession>
<protein>
    <submittedName>
        <fullName evidence="2">Uncharacterized protein</fullName>
    </submittedName>
</protein>
<dbReference type="GeneID" id="26248634"/>
<gene>
    <name evidence="2" type="ORF">COCVIDRAFT_103946</name>
</gene>
<evidence type="ECO:0000313" key="3">
    <source>
        <dbReference type="Proteomes" id="UP000054337"/>
    </source>
</evidence>
<sequence length="155" mass="16682">MAPPNRDGRPASRDGESSRNPTSKRVKRTESDDAATTRPESHEKNPEDSTPAIATPARRITSQTALPRLAARLMTPTRSSAARSQSVKTLKTTSMISTFGKPPSTVKIAKSASTDQASSPSSKLSQIRAVRDGAREGLRKACSHAEYHQNLTDIV</sequence>
<proteinExistence type="predicted"/>
<dbReference type="RefSeq" id="XP_014554836.1">
    <property type="nucleotide sequence ID" value="XM_014699350.1"/>
</dbReference>